<sequence>MKSVAENRPAFWRRLMWMLAIWGASVLALAAVASIFKLLMYAAGMKTH</sequence>
<evidence type="ECO:0000256" key="1">
    <source>
        <dbReference type="SAM" id="Phobius"/>
    </source>
</evidence>
<dbReference type="Pfam" id="PF10617">
    <property type="entry name" value="DUF2474"/>
    <property type="match status" value="1"/>
</dbReference>
<dbReference type="Proteomes" id="UP000215134">
    <property type="component" value="Chromosome 1"/>
</dbReference>
<dbReference type="AlphaFoldDB" id="A0A240C7C5"/>
<accession>A0A240C7C5</accession>
<feature type="transmembrane region" description="Helical" evidence="1">
    <location>
        <begin position="15"/>
        <end position="39"/>
    </location>
</feature>
<evidence type="ECO:0000313" key="2">
    <source>
        <dbReference type="EMBL" id="SNW02988.1"/>
    </source>
</evidence>
<dbReference type="GeneID" id="75028212"/>
<keyword evidence="1" id="KW-0812">Transmembrane</keyword>
<proteinExistence type="predicted"/>
<keyword evidence="1" id="KW-0472">Membrane</keyword>
<dbReference type="EMBL" id="LT906479">
    <property type="protein sequence ID" value="SNW02988.1"/>
    <property type="molecule type" value="Genomic_DNA"/>
</dbReference>
<organism evidence="2 3">
    <name type="scientific">Serratia ficaria</name>
    <dbReference type="NCBI Taxonomy" id="61651"/>
    <lineage>
        <taxon>Bacteria</taxon>
        <taxon>Pseudomonadati</taxon>
        <taxon>Pseudomonadota</taxon>
        <taxon>Gammaproteobacteria</taxon>
        <taxon>Enterobacterales</taxon>
        <taxon>Yersiniaceae</taxon>
        <taxon>Serratia</taxon>
    </lineage>
</organism>
<keyword evidence="3" id="KW-1185">Reference proteome</keyword>
<keyword evidence="1" id="KW-1133">Transmembrane helix</keyword>
<protein>
    <submittedName>
        <fullName evidence="2">Protein of uncharacterized function (DUF2474)</fullName>
    </submittedName>
</protein>
<gene>
    <name evidence="2" type="ORF">SAMEA4384070_03066</name>
</gene>
<name>A0A240C7C5_SERFI</name>
<reference evidence="2 3" key="1">
    <citation type="submission" date="2017-06" db="EMBL/GenBank/DDBJ databases">
        <authorList>
            <consortium name="Pathogen Informatics"/>
        </authorList>
    </citation>
    <scope>NUCLEOTIDE SEQUENCE [LARGE SCALE GENOMIC DNA]</scope>
    <source>
        <strain evidence="2 3">NCTC12148</strain>
    </source>
</reference>
<evidence type="ECO:0000313" key="3">
    <source>
        <dbReference type="Proteomes" id="UP000215134"/>
    </source>
</evidence>
<dbReference type="RefSeq" id="WP_073970402.1">
    <property type="nucleotide sequence ID" value="NZ_CABITV010000026.1"/>
</dbReference>
<dbReference type="KEGG" id="sfj:SAMEA4384070_3066"/>
<dbReference type="InterPro" id="IPR018895">
    <property type="entry name" value="DUF2474"/>
</dbReference>